<dbReference type="PANTHER" id="PTHR32234:SF0">
    <property type="entry name" value="THIOL:DISULFIDE INTERCHANGE PROTEIN DSBD"/>
    <property type="match status" value="1"/>
</dbReference>
<evidence type="ECO:0000256" key="1">
    <source>
        <dbReference type="SAM" id="SignalP"/>
    </source>
</evidence>
<gene>
    <name evidence="3" type="ORF">QTN47_08650</name>
</gene>
<dbReference type="Proteomes" id="UP001560573">
    <property type="component" value="Unassembled WGS sequence"/>
</dbReference>
<feature type="chain" id="PRO_5046043636" evidence="1">
    <location>
        <begin position="19"/>
        <end position="148"/>
    </location>
</feature>
<protein>
    <submittedName>
        <fullName evidence="3">Protein-disulfide reductase DsbD family protein</fullName>
    </submittedName>
</protein>
<dbReference type="InterPro" id="IPR028250">
    <property type="entry name" value="DsbDN"/>
</dbReference>
<evidence type="ECO:0000259" key="2">
    <source>
        <dbReference type="Pfam" id="PF11412"/>
    </source>
</evidence>
<keyword evidence="4" id="KW-1185">Reference proteome</keyword>
<name>A0ABV3ZCE9_9BACT</name>
<dbReference type="Gene3D" id="2.60.40.1250">
    <property type="entry name" value="Thiol:disulfide interchange protein DsbD, N-terminal domain"/>
    <property type="match status" value="1"/>
</dbReference>
<dbReference type="Pfam" id="PF11412">
    <property type="entry name" value="DsbD_N"/>
    <property type="match status" value="1"/>
</dbReference>
<keyword evidence="1" id="KW-0732">Signal</keyword>
<dbReference type="RefSeq" id="WP_369328962.1">
    <property type="nucleotide sequence ID" value="NZ_JAULBC010000002.1"/>
</dbReference>
<dbReference type="PANTHER" id="PTHR32234">
    <property type="entry name" value="THIOL:DISULFIDE INTERCHANGE PROTEIN DSBD"/>
    <property type="match status" value="1"/>
</dbReference>
<reference evidence="3 4" key="1">
    <citation type="submission" date="2023-07" db="EMBL/GenBank/DDBJ databases">
        <authorList>
            <person name="Lian W.-H."/>
        </authorList>
    </citation>
    <scope>NUCLEOTIDE SEQUENCE [LARGE SCALE GENOMIC DNA]</scope>
    <source>
        <strain evidence="3 4">SYSU DXS3180</strain>
    </source>
</reference>
<accession>A0ABV3ZCE9</accession>
<dbReference type="EMBL" id="JAULBC010000002">
    <property type="protein sequence ID" value="MEX6687557.1"/>
    <property type="molecule type" value="Genomic_DNA"/>
</dbReference>
<evidence type="ECO:0000313" key="3">
    <source>
        <dbReference type="EMBL" id="MEX6687557.1"/>
    </source>
</evidence>
<dbReference type="InterPro" id="IPR036929">
    <property type="entry name" value="DsbDN_sf"/>
</dbReference>
<feature type="signal peptide" evidence="1">
    <location>
        <begin position="1"/>
        <end position="18"/>
    </location>
</feature>
<sequence length="148" mass="16601">MKYLFSLILSCIGLTAMAQIKDPVQWSYAAKKKTANEYDLVITATIPSPWHIYSQNTGKGPVPTSINFKANPLVTLNGKAKENGKLEKTYDENFKTNVLYYSNKVEFVQTLKLKSAVKTNISGTVEYMVCDDHQCLPPTKKAFDVKLD</sequence>
<comment type="caution">
    <text evidence="3">The sequence shown here is derived from an EMBL/GenBank/DDBJ whole genome shotgun (WGS) entry which is preliminary data.</text>
</comment>
<evidence type="ECO:0000313" key="4">
    <source>
        <dbReference type="Proteomes" id="UP001560573"/>
    </source>
</evidence>
<feature type="domain" description="Thiol:disulfide interchange protein DsbD N-terminal" evidence="2">
    <location>
        <begin position="34"/>
        <end position="145"/>
    </location>
</feature>
<organism evidence="3 4">
    <name type="scientific">Danxiaibacter flavus</name>
    <dbReference type="NCBI Taxonomy" id="3049108"/>
    <lineage>
        <taxon>Bacteria</taxon>
        <taxon>Pseudomonadati</taxon>
        <taxon>Bacteroidota</taxon>
        <taxon>Chitinophagia</taxon>
        <taxon>Chitinophagales</taxon>
        <taxon>Chitinophagaceae</taxon>
        <taxon>Danxiaibacter</taxon>
    </lineage>
</organism>
<proteinExistence type="predicted"/>